<name>A0AAV7RHX7_PLEWA</name>
<gene>
    <name evidence="2" type="ORF">NDU88_004819</name>
</gene>
<sequence length="82" mass="8624">MITRMGHQRPEISSRAEGTGKKSETTCTINAGGSGGRSHLLRARHTNEGTGKSAPPANHKEGHIGSATEDSVAVSPYMRGPR</sequence>
<feature type="compositionally biased region" description="Basic and acidic residues" evidence="1">
    <location>
        <begin position="8"/>
        <end position="24"/>
    </location>
</feature>
<organism evidence="2 3">
    <name type="scientific">Pleurodeles waltl</name>
    <name type="common">Iberian ribbed newt</name>
    <dbReference type="NCBI Taxonomy" id="8319"/>
    <lineage>
        <taxon>Eukaryota</taxon>
        <taxon>Metazoa</taxon>
        <taxon>Chordata</taxon>
        <taxon>Craniata</taxon>
        <taxon>Vertebrata</taxon>
        <taxon>Euteleostomi</taxon>
        <taxon>Amphibia</taxon>
        <taxon>Batrachia</taxon>
        <taxon>Caudata</taxon>
        <taxon>Salamandroidea</taxon>
        <taxon>Salamandridae</taxon>
        <taxon>Pleurodelinae</taxon>
        <taxon>Pleurodeles</taxon>
    </lineage>
</organism>
<proteinExistence type="predicted"/>
<protein>
    <submittedName>
        <fullName evidence="2">Uncharacterized protein</fullName>
    </submittedName>
</protein>
<dbReference type="Proteomes" id="UP001066276">
    <property type="component" value="Chromosome 5"/>
</dbReference>
<feature type="region of interest" description="Disordered" evidence="1">
    <location>
        <begin position="1"/>
        <end position="82"/>
    </location>
</feature>
<accession>A0AAV7RHX7</accession>
<dbReference type="EMBL" id="JANPWB010000009">
    <property type="protein sequence ID" value="KAJ1152041.1"/>
    <property type="molecule type" value="Genomic_DNA"/>
</dbReference>
<dbReference type="AlphaFoldDB" id="A0AAV7RHX7"/>
<evidence type="ECO:0000256" key="1">
    <source>
        <dbReference type="SAM" id="MobiDB-lite"/>
    </source>
</evidence>
<evidence type="ECO:0000313" key="3">
    <source>
        <dbReference type="Proteomes" id="UP001066276"/>
    </source>
</evidence>
<comment type="caution">
    <text evidence="2">The sequence shown here is derived from an EMBL/GenBank/DDBJ whole genome shotgun (WGS) entry which is preliminary data.</text>
</comment>
<evidence type="ECO:0000313" key="2">
    <source>
        <dbReference type="EMBL" id="KAJ1152041.1"/>
    </source>
</evidence>
<keyword evidence="3" id="KW-1185">Reference proteome</keyword>
<reference evidence="2" key="1">
    <citation type="journal article" date="2022" name="bioRxiv">
        <title>Sequencing and chromosome-scale assembly of the giantPleurodeles waltlgenome.</title>
        <authorList>
            <person name="Brown T."/>
            <person name="Elewa A."/>
            <person name="Iarovenko S."/>
            <person name="Subramanian E."/>
            <person name="Araus A.J."/>
            <person name="Petzold A."/>
            <person name="Susuki M."/>
            <person name="Suzuki K.-i.T."/>
            <person name="Hayashi T."/>
            <person name="Toyoda A."/>
            <person name="Oliveira C."/>
            <person name="Osipova E."/>
            <person name="Leigh N.D."/>
            <person name="Simon A."/>
            <person name="Yun M.H."/>
        </authorList>
    </citation>
    <scope>NUCLEOTIDE SEQUENCE</scope>
    <source>
        <strain evidence="2">20211129_DDA</strain>
        <tissue evidence="2">Liver</tissue>
    </source>
</reference>